<dbReference type="InterPro" id="IPR000780">
    <property type="entry name" value="CheR_MeTrfase"/>
</dbReference>
<keyword evidence="9" id="KW-0902">Two-component regulatory system</keyword>
<dbReference type="InterPro" id="IPR003661">
    <property type="entry name" value="HisK_dim/P_dom"/>
</dbReference>
<dbReference type="SMART" id="SM00065">
    <property type="entry name" value="GAF"/>
    <property type="match status" value="3"/>
</dbReference>
<dbReference type="PROSITE" id="PS50110">
    <property type="entry name" value="RESPONSE_REGULATORY"/>
    <property type="match status" value="1"/>
</dbReference>
<dbReference type="InterPro" id="IPR050903">
    <property type="entry name" value="Bact_Chemotaxis_MeTrfase"/>
</dbReference>
<dbReference type="Gene3D" id="3.40.50.180">
    <property type="entry name" value="Methylesterase CheB, C-terminal domain"/>
    <property type="match status" value="1"/>
</dbReference>
<dbReference type="SUPFAM" id="SSF52172">
    <property type="entry name" value="CheY-like"/>
    <property type="match status" value="1"/>
</dbReference>
<feature type="domain" description="PAC" evidence="18">
    <location>
        <begin position="1379"/>
        <end position="1432"/>
    </location>
</feature>
<dbReference type="Gene3D" id="3.40.50.150">
    <property type="entry name" value="Vaccinia Virus protein VP39"/>
    <property type="match status" value="1"/>
</dbReference>
<keyword evidence="4 13" id="KW-0597">Phosphoprotein</keyword>
<evidence type="ECO:0000259" key="18">
    <source>
        <dbReference type="PROSITE" id="PS50113"/>
    </source>
</evidence>
<evidence type="ECO:0000256" key="7">
    <source>
        <dbReference type="ARBA" id="ARBA00022777"/>
    </source>
</evidence>
<keyword evidence="22" id="KW-1185">Reference proteome</keyword>
<evidence type="ECO:0000259" key="17">
    <source>
        <dbReference type="PROSITE" id="PS50112"/>
    </source>
</evidence>
<dbReference type="InterPro" id="IPR036890">
    <property type="entry name" value="HATPase_C_sf"/>
</dbReference>
<dbReference type="GO" id="GO:0008984">
    <property type="term" value="F:protein-glutamate methylesterase activity"/>
    <property type="evidence" value="ECO:0007669"/>
    <property type="project" value="InterPro"/>
</dbReference>
<dbReference type="Pfam" id="PF01339">
    <property type="entry name" value="CheB_methylest"/>
    <property type="match status" value="1"/>
</dbReference>
<dbReference type="GO" id="GO:0000155">
    <property type="term" value="F:phosphorelay sensor kinase activity"/>
    <property type="evidence" value="ECO:0007669"/>
    <property type="project" value="InterPro"/>
</dbReference>
<dbReference type="KEGG" id="ahel:Q31a_48750"/>
<dbReference type="InterPro" id="IPR029063">
    <property type="entry name" value="SAM-dependent_MTases_sf"/>
</dbReference>
<dbReference type="CDD" id="cd00082">
    <property type="entry name" value="HisKA"/>
    <property type="match status" value="1"/>
</dbReference>
<feature type="domain" description="PAS" evidence="17">
    <location>
        <begin position="1006"/>
        <end position="1077"/>
    </location>
</feature>
<dbReference type="InterPro" id="IPR029016">
    <property type="entry name" value="GAF-like_dom_sf"/>
</dbReference>
<dbReference type="InterPro" id="IPR013656">
    <property type="entry name" value="PAS_4"/>
</dbReference>
<dbReference type="CDD" id="cd16434">
    <property type="entry name" value="CheB-CheR_fusion"/>
    <property type="match status" value="1"/>
</dbReference>
<evidence type="ECO:0000256" key="4">
    <source>
        <dbReference type="ARBA" id="ARBA00022553"/>
    </source>
</evidence>
<dbReference type="NCBIfam" id="TIGR00229">
    <property type="entry name" value="sensory_box"/>
    <property type="match status" value="5"/>
</dbReference>
<dbReference type="Gene3D" id="3.30.450.40">
    <property type="match status" value="3"/>
</dbReference>
<feature type="domain" description="PAS" evidence="17">
    <location>
        <begin position="2112"/>
        <end position="2182"/>
    </location>
</feature>
<dbReference type="PROSITE" id="PS50122">
    <property type="entry name" value="CHEB"/>
    <property type="match status" value="1"/>
</dbReference>
<organism evidence="21 22">
    <name type="scientific">Aureliella helgolandensis</name>
    <dbReference type="NCBI Taxonomy" id="2527968"/>
    <lineage>
        <taxon>Bacteria</taxon>
        <taxon>Pseudomonadati</taxon>
        <taxon>Planctomycetota</taxon>
        <taxon>Planctomycetia</taxon>
        <taxon>Pirellulales</taxon>
        <taxon>Pirellulaceae</taxon>
        <taxon>Aureliella</taxon>
    </lineage>
</organism>
<dbReference type="InterPro" id="IPR000673">
    <property type="entry name" value="Sig_transdc_resp-reg_Me-estase"/>
</dbReference>
<evidence type="ECO:0000256" key="10">
    <source>
        <dbReference type="ARBA" id="ARBA00023136"/>
    </source>
</evidence>
<dbReference type="SMART" id="SM00091">
    <property type="entry name" value="PAS"/>
    <property type="match status" value="9"/>
</dbReference>
<evidence type="ECO:0000256" key="9">
    <source>
        <dbReference type="ARBA" id="ARBA00023012"/>
    </source>
</evidence>
<dbReference type="FunFam" id="3.30.565.10:FF:000010">
    <property type="entry name" value="Sensor histidine kinase RcsC"/>
    <property type="match status" value="1"/>
</dbReference>
<feature type="domain" description="CheR-type methyltransferase" evidence="20">
    <location>
        <begin position="223"/>
        <end position="461"/>
    </location>
</feature>
<feature type="domain" description="PAS" evidence="17">
    <location>
        <begin position="1303"/>
        <end position="1375"/>
    </location>
</feature>
<dbReference type="GO" id="GO:0008757">
    <property type="term" value="F:S-adenosylmethionine-dependent methyltransferase activity"/>
    <property type="evidence" value="ECO:0007669"/>
    <property type="project" value="InterPro"/>
</dbReference>
<dbReference type="GO" id="GO:0016020">
    <property type="term" value="C:membrane"/>
    <property type="evidence" value="ECO:0007669"/>
    <property type="project" value="UniProtKB-SubCell"/>
</dbReference>
<evidence type="ECO:0000256" key="12">
    <source>
        <dbReference type="PROSITE-ProRule" id="PRU00050"/>
    </source>
</evidence>
<dbReference type="EMBL" id="CP036298">
    <property type="protein sequence ID" value="QDV26501.1"/>
    <property type="molecule type" value="Genomic_DNA"/>
</dbReference>
<dbReference type="RefSeq" id="WP_145082686.1">
    <property type="nucleotide sequence ID" value="NZ_CP036298.1"/>
</dbReference>
<evidence type="ECO:0000256" key="2">
    <source>
        <dbReference type="ARBA" id="ARBA00004370"/>
    </source>
</evidence>
<feature type="domain" description="PAS" evidence="17">
    <location>
        <begin position="1562"/>
        <end position="1634"/>
    </location>
</feature>
<dbReference type="InterPro" id="IPR003018">
    <property type="entry name" value="GAF"/>
</dbReference>
<dbReference type="Pfam" id="PF02518">
    <property type="entry name" value="HATPase_c"/>
    <property type="match status" value="1"/>
</dbReference>
<keyword evidence="7" id="KW-0418">Kinase</keyword>
<dbReference type="PROSITE" id="PS50112">
    <property type="entry name" value="PAS"/>
    <property type="match status" value="6"/>
</dbReference>
<comment type="catalytic activity">
    <reaction evidence="1">
        <text>ATP + protein L-histidine = ADP + protein N-phospho-L-histidine.</text>
        <dbReference type="EC" id="2.7.13.3"/>
    </reaction>
</comment>
<dbReference type="InterPro" id="IPR035965">
    <property type="entry name" value="PAS-like_dom_sf"/>
</dbReference>
<feature type="domain" description="PAC" evidence="18">
    <location>
        <begin position="1933"/>
        <end position="1985"/>
    </location>
</feature>
<dbReference type="InterPro" id="IPR013655">
    <property type="entry name" value="PAS_fold_3"/>
</dbReference>
<evidence type="ECO:0000259" key="15">
    <source>
        <dbReference type="PROSITE" id="PS50109"/>
    </source>
</evidence>
<evidence type="ECO:0000256" key="14">
    <source>
        <dbReference type="SAM" id="Coils"/>
    </source>
</evidence>
<accession>A0A518GD28</accession>
<name>A0A518GD28_9BACT</name>
<dbReference type="SUPFAM" id="SSF52738">
    <property type="entry name" value="Methylesterase CheB, C-terminal domain"/>
    <property type="match status" value="1"/>
</dbReference>
<dbReference type="FunFam" id="3.30.450.20:FF:000155">
    <property type="entry name" value="Sensor histidine kinase TodS"/>
    <property type="match status" value="1"/>
</dbReference>
<keyword evidence="10" id="KW-0472">Membrane</keyword>
<evidence type="ECO:0000313" key="21">
    <source>
        <dbReference type="EMBL" id="QDV26501.1"/>
    </source>
</evidence>
<feature type="domain" description="PAC" evidence="18">
    <location>
        <begin position="788"/>
        <end position="838"/>
    </location>
</feature>
<dbReference type="Proteomes" id="UP000318017">
    <property type="component" value="Chromosome"/>
</dbReference>
<feature type="modified residue" description="4-aspartylphosphate" evidence="13">
    <location>
        <position position="2558"/>
    </location>
</feature>
<dbReference type="PANTHER" id="PTHR24422:SF27">
    <property type="entry name" value="PROTEIN-GLUTAMATE O-METHYLTRANSFERASE"/>
    <property type="match status" value="1"/>
</dbReference>
<evidence type="ECO:0000256" key="5">
    <source>
        <dbReference type="ARBA" id="ARBA00022679"/>
    </source>
</evidence>
<feature type="domain" description="PAC" evidence="18">
    <location>
        <begin position="1084"/>
        <end position="1135"/>
    </location>
</feature>
<dbReference type="Pfam" id="PF00989">
    <property type="entry name" value="PAS"/>
    <property type="match status" value="1"/>
</dbReference>
<dbReference type="SUPFAM" id="SSF55874">
    <property type="entry name" value="ATPase domain of HSP90 chaperone/DNA topoisomerase II/histidine kinase"/>
    <property type="match status" value="1"/>
</dbReference>
<evidence type="ECO:0000256" key="6">
    <source>
        <dbReference type="ARBA" id="ARBA00022741"/>
    </source>
</evidence>
<feature type="coiled-coil region" evidence="14">
    <location>
        <begin position="653"/>
        <end position="715"/>
    </location>
</feature>
<dbReference type="OrthoDB" id="288469at2"/>
<dbReference type="Gene3D" id="3.30.565.10">
    <property type="entry name" value="Histidine kinase-like ATPase, C-terminal domain"/>
    <property type="match status" value="1"/>
</dbReference>
<evidence type="ECO:0000256" key="8">
    <source>
        <dbReference type="ARBA" id="ARBA00022840"/>
    </source>
</evidence>
<dbReference type="Pfam" id="PF01739">
    <property type="entry name" value="CheR"/>
    <property type="match status" value="1"/>
</dbReference>
<dbReference type="PROSITE" id="PS50109">
    <property type="entry name" value="HIS_KIN"/>
    <property type="match status" value="1"/>
</dbReference>
<feature type="domain" description="PAC" evidence="18">
    <location>
        <begin position="2185"/>
        <end position="2237"/>
    </location>
</feature>
<dbReference type="Gene3D" id="1.10.287.130">
    <property type="match status" value="1"/>
</dbReference>
<feature type="domain" description="PAC" evidence="18">
    <location>
        <begin position="1638"/>
        <end position="1691"/>
    </location>
</feature>
<feature type="domain" description="PAS" evidence="17">
    <location>
        <begin position="1857"/>
        <end position="1931"/>
    </location>
</feature>
<feature type="domain" description="Histidine kinase" evidence="15">
    <location>
        <begin position="2255"/>
        <end position="2473"/>
    </location>
</feature>
<dbReference type="PROSITE" id="PS50123">
    <property type="entry name" value="CHER"/>
    <property type="match status" value="1"/>
</dbReference>
<dbReference type="SUPFAM" id="SSF53335">
    <property type="entry name" value="S-adenosyl-L-methionine-dependent methyltransferases"/>
    <property type="match status" value="1"/>
</dbReference>
<dbReference type="Pfam" id="PF08447">
    <property type="entry name" value="PAS_3"/>
    <property type="match status" value="4"/>
</dbReference>
<dbReference type="CDD" id="cd17546">
    <property type="entry name" value="REC_hyHK_CKI1_RcsC-like"/>
    <property type="match status" value="1"/>
</dbReference>
<keyword evidence="8" id="KW-0067">ATP-binding</keyword>
<dbReference type="SUPFAM" id="SSF47384">
    <property type="entry name" value="Homodimeric domain of signal transducing histidine kinase"/>
    <property type="match status" value="1"/>
</dbReference>
<sequence length="2625" mass="292525">MKQGDPRFSSQTAGRLITVGVGASAGGFEAFTELLAHLGMPSHLAVVFVQHHDPSSQSLLAELLSGATEMKVVEISGRKKLKPGCVYVAPPDQFVEIKNGTIRPVVPAVDESPLSAVDHFFLSLAEDQGDLSVGIVLSGAGSDGAIGLKAISDTGGLTFAQDATSAKYDSMPRSAATTGVADHVCRPSEIASELLRYVCHIDEFGDASHVRRLQKQIGEAIPRIAEHLLSITGHNFQHYKINSLVRRIQRRMQIARIVTAADYLVRLQASEEETHALFRELLIGVTAFFRDPEAFESLVTTVLPKIFESKATGEIVRIWVAGCSTGEEAFSLAILCREYAESLDQAPSVQIFATDIDERALQIARAGLYPMGIEDHVSPERLKKFFVKRGKRYQVAKPIRDIVLFSKHNLISDPPFSRQDLVACRNLLIYLGTHLQEKLIPLFHYALRPSGYLFLGPSETISSHGELFRPIDTKFRISQRKGTAVSSSSIMALRHGEVKVIQPGGLQPDAATDLNGIRQRILLDEFAPKAVIIDQSGQILNASNGIEKYLSISGGDFHNSIVKMAKPGLRIGLRAAIAEAVKKREKVTHDNLSLHDGDSIQRVMLTVQPMPQLGEHDEILMVVFHDSGEPVRRDDDLLPESTATGNQDADSIIAHMERELETTRSDLERTLQDMEAANEELKSSNEELLSMNEELQSANEELETSKEEIQVVLGRIAQSESDQRNLLDSTKIATLFLDNEMHIRSFTPGVTSLYNLISTDIGRPLRHITHTSVEMPPFPDDLSLVGDLVVEDEVETQDGLWYMRRIQPYVNERKQRDGLVVTFYDITEQKKLRMRLAAAHAVTQLLADADSFETVIPRVLNALRVSLSAEVCLLWRIDSRGEFLNCVETDAIDDLRRPFIDLSRETRLAIGEGLPGRVWKRRKPVWFGDVQETGVFLRSAAASESDLFSGVGTPIVVGNKFKGVIEIFTTRRLVHEPELIQLLASVGSEIGQFIRQRRLHATLQNEEARKTAILESALDSIITMDTDGQIVDFNPAAERTFGYAAADVVGKSLADTIVPEDYRDSHRQGLIRFLREGSSSIIGQRVELTAQRADGSLFPIELAISVSRGRDHLPFFTGYLRDITERKQAEANLLQRAELAALHASIALSLAGEAPLNEILDICCQKIVDGLDAVSARVWLLNGAEQVLEATATAGMALQHGGADRRVSVGKFKIGEIAATRQALLSNDAPHEPKIGDSQWALQNEIVAFAGYPLIVEHRVVGVVALIAKHRIEPEVFEQLLPMADAMAQCIARKESEQRLLDREQRLEMALDTGRLGTWHWNVSTDRVTWSDQLYKIFGYTEEQFPNTRDGFLRLIHPDDRARVTERLEAVFTGSCLSYEMDFRIIRGDDHRIVWTSGRGVIRRDESHYPLSITAVATDITERKQWELELVDRESHLRSVIDNTLFMIGVLDVDGTLLEANAAAMNSAKLDRSEVIGKKFWDSYWWNFDQVSISRLQDAVRRAAAGETVRYDVMARMADEARITIDFMISPVRSSDGTITHLIPSAVDISERNAAKAAVIEREQFLMLALDAGKMGTFKWDVSSGSVDWSEMLYSMFGCRQGEFDGTLASYRQLVHPDDRESVAARIEEEFASDTDSHCVEFRLMQPHNGRMIWVEERGVIHRDRDRVPLQVTGLVQDISERKAEELNLAFISDLQTELVQLASVDSLMDVSTRLTANFLGLSRCLLVEFDEGGEIANILCDYHQRDEPSLLGKHPVRNFHDETERKALIAGKQVISNDTQVLGRDERIVESFRQFNIGAFCNSAYVTDRGTKFVVSALAAEPHAWTAEECKLLQEVADRVGIRIERARSEEELANREAHLRRVINNQLGLVGVIDRDGMLLEVDDSSLEIAHTRREDVIGKHFAEAPWWSYDPAVAAKTRDAMQQALRGEVVRYDVSLFAHGDEGVMIDFMIAPVFDDEGNVEYLIPSGVDISERYAAATELTQAKRLLELSMSVSRVGSWSFDLHTGAFTADESLTRMFGFDVGVPIAYDDFTSRMVDEDRERVRKSITELLEGGGTFSEDYTVELPDGSTRYFQGRGSVVILNDGTKTCSGIVMDITRLREMQLAVAQSEERFRNMANTAPAMIWVTDENYDCNFHSQRWYDFTGQTEGEGLGLGWTDAIHPEDREMARNSFLEAADRRDAYEIDFRLRTADGHYRWVIDAGRPRFDADGKFLGYVGSVIDAHERHESQVELKKARAVAEAANEAKSAFLANMSHEIRTPMTAILGYAELLKGLVEQEEAAQHLQTIRRNGHYLLQIINDILDLSKIEADKLDVDCERFEPHRLVEDVRSIMEVRAKEGGLTLDVEYDGKLPKTIHSDAKRLKQILINLIGNAIKFTPKGRIQIRVRFNRQTQQLQFDVVDTGIGISDEQLPRLFKPFSQGDASVTRNFGGTGLGLAISQRLAETLGGRISVSSTAGVGSTFTIDIATGEIADSELVEYDESNSDVEEFLKLAPPSKLSCHVLIVDDRRDIRFLSKRILTGAGATVEECEDGQHAIDHITACFDSATCPDLVLLDMQMPILDGYSTARQMRALGFTGPIIALTADAMQGDMSKCLEAGCNDYLSKPIDAQAMLSLVHEMTKK</sequence>
<dbReference type="InterPro" id="IPR000014">
    <property type="entry name" value="PAS"/>
</dbReference>
<dbReference type="CDD" id="cd16922">
    <property type="entry name" value="HATPase_EvgS-ArcB-TorS-like"/>
    <property type="match status" value="1"/>
</dbReference>
<dbReference type="InterPro" id="IPR035909">
    <property type="entry name" value="CheB_C"/>
</dbReference>
<dbReference type="PANTHER" id="PTHR24422">
    <property type="entry name" value="CHEMOTAXIS PROTEIN METHYLTRANSFERASE"/>
    <property type="match status" value="1"/>
</dbReference>
<dbReference type="SMART" id="SM00138">
    <property type="entry name" value="MeTrc"/>
    <property type="match status" value="1"/>
</dbReference>
<keyword evidence="6" id="KW-0547">Nucleotide-binding</keyword>
<dbReference type="PROSITE" id="PS50113">
    <property type="entry name" value="PAC"/>
    <property type="match status" value="7"/>
</dbReference>
<dbReference type="PRINTS" id="PR00996">
    <property type="entry name" value="CHERMTFRASE"/>
</dbReference>
<dbReference type="GO" id="GO:0005737">
    <property type="term" value="C:cytoplasm"/>
    <property type="evidence" value="ECO:0007669"/>
    <property type="project" value="InterPro"/>
</dbReference>
<keyword evidence="12" id="KW-0378">Hydrolase</keyword>
<evidence type="ECO:0000256" key="3">
    <source>
        <dbReference type="ARBA" id="ARBA00012438"/>
    </source>
</evidence>
<dbReference type="CDD" id="cd00130">
    <property type="entry name" value="PAS"/>
    <property type="match status" value="7"/>
</dbReference>
<dbReference type="SMART" id="SM00086">
    <property type="entry name" value="PAC"/>
    <property type="match status" value="8"/>
</dbReference>
<dbReference type="SMART" id="SM00448">
    <property type="entry name" value="REC"/>
    <property type="match status" value="1"/>
</dbReference>
<dbReference type="GO" id="GO:0000156">
    <property type="term" value="F:phosphorelay response regulator activity"/>
    <property type="evidence" value="ECO:0007669"/>
    <property type="project" value="InterPro"/>
</dbReference>
<dbReference type="Pfam" id="PF03705">
    <property type="entry name" value="CheR_N"/>
    <property type="match status" value="1"/>
</dbReference>
<dbReference type="InterPro" id="IPR003594">
    <property type="entry name" value="HATPase_dom"/>
</dbReference>
<feature type="domain" description="PAS" evidence="17">
    <location>
        <begin position="1433"/>
        <end position="1478"/>
    </location>
</feature>
<reference evidence="21 22" key="1">
    <citation type="submission" date="2019-02" db="EMBL/GenBank/DDBJ databases">
        <title>Deep-cultivation of Planctomycetes and their phenomic and genomic characterization uncovers novel biology.</title>
        <authorList>
            <person name="Wiegand S."/>
            <person name="Jogler M."/>
            <person name="Boedeker C."/>
            <person name="Pinto D."/>
            <person name="Vollmers J."/>
            <person name="Rivas-Marin E."/>
            <person name="Kohn T."/>
            <person name="Peeters S.H."/>
            <person name="Heuer A."/>
            <person name="Rast P."/>
            <person name="Oberbeckmann S."/>
            <person name="Bunk B."/>
            <person name="Jeske O."/>
            <person name="Meyerdierks A."/>
            <person name="Storesund J.E."/>
            <person name="Kallscheuer N."/>
            <person name="Luecker S."/>
            <person name="Lage O.M."/>
            <person name="Pohl T."/>
            <person name="Merkel B.J."/>
            <person name="Hornburger P."/>
            <person name="Mueller R.-W."/>
            <person name="Bruemmer F."/>
            <person name="Labrenz M."/>
            <person name="Spormann A.M."/>
            <person name="Op den Camp H."/>
            <person name="Overmann J."/>
            <person name="Amann R."/>
            <person name="Jetten M.S.M."/>
            <person name="Mascher T."/>
            <person name="Medema M.H."/>
            <person name="Devos D.P."/>
            <person name="Kaster A.-K."/>
            <person name="Ovreas L."/>
            <person name="Rohde M."/>
            <person name="Galperin M.Y."/>
            <person name="Jogler C."/>
        </authorList>
    </citation>
    <scope>NUCLEOTIDE SEQUENCE [LARGE SCALE GENOMIC DNA]</scope>
    <source>
        <strain evidence="21 22">Q31a</strain>
    </source>
</reference>
<dbReference type="InterPro" id="IPR022641">
    <property type="entry name" value="CheR_N"/>
</dbReference>
<dbReference type="EC" id="2.7.13.3" evidence="3"/>
<dbReference type="SMART" id="SM00387">
    <property type="entry name" value="HATPase_c"/>
    <property type="match status" value="1"/>
</dbReference>
<dbReference type="Pfam" id="PF13185">
    <property type="entry name" value="GAF_2"/>
    <property type="match status" value="2"/>
</dbReference>
<comment type="subcellular location">
    <subcellularLocation>
        <location evidence="2">Membrane</location>
    </subcellularLocation>
</comment>
<evidence type="ECO:0000259" key="19">
    <source>
        <dbReference type="PROSITE" id="PS50122"/>
    </source>
</evidence>
<protein>
    <recommendedName>
        <fullName evidence="3">histidine kinase</fullName>
        <ecNumber evidence="3">2.7.13.3</ecNumber>
    </recommendedName>
</protein>
<dbReference type="GO" id="GO:0006355">
    <property type="term" value="P:regulation of DNA-templated transcription"/>
    <property type="evidence" value="ECO:0007669"/>
    <property type="project" value="InterPro"/>
</dbReference>
<evidence type="ECO:0000313" key="22">
    <source>
        <dbReference type="Proteomes" id="UP000318017"/>
    </source>
</evidence>
<dbReference type="InterPro" id="IPR013767">
    <property type="entry name" value="PAS_fold"/>
</dbReference>
<dbReference type="InterPro" id="IPR005467">
    <property type="entry name" value="His_kinase_dom"/>
</dbReference>
<gene>
    <name evidence="21" type="primary">arcB_1</name>
    <name evidence="21" type="ORF">Q31a_48750</name>
</gene>
<evidence type="ECO:0000259" key="16">
    <source>
        <dbReference type="PROSITE" id="PS50110"/>
    </source>
</evidence>
<dbReference type="SMART" id="SM00388">
    <property type="entry name" value="HisKA"/>
    <property type="match status" value="1"/>
</dbReference>
<dbReference type="SUPFAM" id="SSF55781">
    <property type="entry name" value="GAF domain-like"/>
    <property type="match status" value="3"/>
</dbReference>
<dbReference type="Gene3D" id="2.10.70.100">
    <property type="match status" value="2"/>
</dbReference>
<evidence type="ECO:0000256" key="1">
    <source>
        <dbReference type="ARBA" id="ARBA00000085"/>
    </source>
</evidence>
<feature type="active site" evidence="12">
    <location>
        <position position="24"/>
    </location>
</feature>
<dbReference type="InterPro" id="IPR036097">
    <property type="entry name" value="HisK_dim/P_sf"/>
</dbReference>
<evidence type="ECO:0000259" key="20">
    <source>
        <dbReference type="PROSITE" id="PS50123"/>
    </source>
</evidence>
<dbReference type="InterPro" id="IPR001610">
    <property type="entry name" value="PAC"/>
</dbReference>
<keyword evidence="5 21" id="KW-0808">Transferase</keyword>
<dbReference type="Pfam" id="PF08448">
    <property type="entry name" value="PAS_4"/>
    <property type="match status" value="2"/>
</dbReference>
<feature type="domain" description="PAC" evidence="18">
    <location>
        <begin position="1507"/>
        <end position="1561"/>
    </location>
</feature>
<feature type="active site" evidence="12">
    <location>
        <position position="51"/>
    </location>
</feature>
<evidence type="ECO:0000256" key="13">
    <source>
        <dbReference type="PROSITE-ProRule" id="PRU00169"/>
    </source>
</evidence>
<proteinExistence type="predicted"/>
<dbReference type="InterPro" id="IPR000700">
    <property type="entry name" value="PAS-assoc_C"/>
</dbReference>
<dbReference type="SUPFAM" id="SSF47757">
    <property type="entry name" value="Chemotaxis receptor methyltransferase CheR, N-terminal domain"/>
    <property type="match status" value="1"/>
</dbReference>
<feature type="domain" description="Response regulatory" evidence="16">
    <location>
        <begin position="2504"/>
        <end position="2623"/>
    </location>
</feature>
<dbReference type="SUPFAM" id="SSF55785">
    <property type="entry name" value="PYP-like sensor domain (PAS domain)"/>
    <property type="match status" value="8"/>
</dbReference>
<dbReference type="Gene3D" id="3.30.450.20">
    <property type="entry name" value="PAS domain"/>
    <property type="match status" value="8"/>
</dbReference>
<dbReference type="Pfam" id="PF00512">
    <property type="entry name" value="HisKA"/>
    <property type="match status" value="1"/>
</dbReference>
<dbReference type="InterPro" id="IPR001789">
    <property type="entry name" value="Sig_transdc_resp-reg_receiver"/>
</dbReference>
<feature type="active site" evidence="12">
    <location>
        <position position="143"/>
    </location>
</feature>
<keyword evidence="11" id="KW-0131">Cell cycle</keyword>
<dbReference type="InterPro" id="IPR011006">
    <property type="entry name" value="CheY-like_superfamily"/>
</dbReference>
<dbReference type="Pfam" id="PF13596">
    <property type="entry name" value="PAS_10"/>
    <property type="match status" value="1"/>
</dbReference>
<feature type="domain" description="CheB-type methylesterase" evidence="19">
    <location>
        <begin position="19"/>
        <end position="198"/>
    </location>
</feature>
<evidence type="ECO:0000256" key="11">
    <source>
        <dbReference type="ARBA" id="ARBA00023306"/>
    </source>
</evidence>
<keyword evidence="14" id="KW-0175">Coiled coil</keyword>
<dbReference type="FunFam" id="1.10.287.130:FF:000038">
    <property type="entry name" value="Sensory transduction histidine kinase"/>
    <property type="match status" value="1"/>
</dbReference>
<dbReference type="GO" id="GO:0006935">
    <property type="term" value="P:chemotaxis"/>
    <property type="evidence" value="ECO:0007669"/>
    <property type="project" value="UniProtKB-UniRule"/>
</dbReference>
<dbReference type="Gene3D" id="3.40.50.2300">
    <property type="match status" value="1"/>
</dbReference>
<dbReference type="Pfam" id="PF00072">
    <property type="entry name" value="Response_reg"/>
    <property type="match status" value="1"/>
</dbReference>
<dbReference type="InterPro" id="IPR022642">
    <property type="entry name" value="CheR_C"/>
</dbReference>
<dbReference type="FunFam" id="3.30.450.20:FF:000099">
    <property type="entry name" value="Sensory box sensor histidine kinase"/>
    <property type="match status" value="1"/>
</dbReference>
<dbReference type="GO" id="GO:0005524">
    <property type="term" value="F:ATP binding"/>
    <property type="evidence" value="ECO:0007669"/>
    <property type="project" value="UniProtKB-KW"/>
</dbReference>
<keyword evidence="12" id="KW-0145">Chemotaxis</keyword>